<protein>
    <submittedName>
        <fullName evidence="2">Uncharacterized protein</fullName>
    </submittedName>
</protein>
<dbReference type="AlphaFoldDB" id="A0ABD2QGP0"/>
<feature type="transmembrane region" description="Helical" evidence="1">
    <location>
        <begin position="219"/>
        <end position="242"/>
    </location>
</feature>
<accession>A0ABD2QGP0</accession>
<organism evidence="2 3">
    <name type="scientific">Cichlidogyrus casuarinus</name>
    <dbReference type="NCBI Taxonomy" id="1844966"/>
    <lineage>
        <taxon>Eukaryota</taxon>
        <taxon>Metazoa</taxon>
        <taxon>Spiralia</taxon>
        <taxon>Lophotrochozoa</taxon>
        <taxon>Platyhelminthes</taxon>
        <taxon>Monogenea</taxon>
        <taxon>Monopisthocotylea</taxon>
        <taxon>Dactylogyridea</taxon>
        <taxon>Ancyrocephalidae</taxon>
        <taxon>Cichlidogyrus</taxon>
    </lineage>
</organism>
<reference evidence="2 3" key="1">
    <citation type="submission" date="2024-11" db="EMBL/GenBank/DDBJ databases">
        <title>Adaptive evolution of stress response genes in parasites aligns with host niche diversity.</title>
        <authorList>
            <person name="Hahn C."/>
            <person name="Resl P."/>
        </authorList>
    </citation>
    <scope>NUCLEOTIDE SEQUENCE [LARGE SCALE GENOMIC DNA]</scope>
    <source>
        <strain evidence="2">EGGRZ-B1_66</strain>
        <tissue evidence="2">Body</tissue>
    </source>
</reference>
<dbReference type="EMBL" id="JBJKFK010000212">
    <property type="protein sequence ID" value="KAL3318704.1"/>
    <property type="molecule type" value="Genomic_DNA"/>
</dbReference>
<keyword evidence="1" id="KW-0472">Membrane</keyword>
<keyword evidence="3" id="KW-1185">Reference proteome</keyword>
<evidence type="ECO:0000313" key="2">
    <source>
        <dbReference type="EMBL" id="KAL3318704.1"/>
    </source>
</evidence>
<keyword evidence="1" id="KW-1133">Transmembrane helix</keyword>
<gene>
    <name evidence="2" type="ORF">Ciccas_002624</name>
</gene>
<name>A0ABD2QGP0_9PLAT</name>
<evidence type="ECO:0000313" key="3">
    <source>
        <dbReference type="Proteomes" id="UP001626550"/>
    </source>
</evidence>
<keyword evidence="1" id="KW-0812">Transmembrane</keyword>
<sequence>MQYIRASPVQKHKKDSNVENQSRFNFFMVTRSPDYRNNLISAIFLPFFANVFFLTAAFVTEWETVNFKFNQLYDVSRGIFILKGTENQSIIIRDIIQVIHRNGSVTEGLLAKNPEILDRDVVGIKFEINDHNDGSNATKPWCLMNFKVGIWQNCYSNEIPNSLLNETECLEVTSVHNFWRELKSVKGVPRCSSYMNYSNPPFSANISTVNHFIKMQNNIISCAIVILLCASSALILGSYALIRLLVPGSMVCSVLYLTACQ</sequence>
<dbReference type="Proteomes" id="UP001626550">
    <property type="component" value="Unassembled WGS sequence"/>
</dbReference>
<evidence type="ECO:0000256" key="1">
    <source>
        <dbReference type="SAM" id="Phobius"/>
    </source>
</evidence>
<proteinExistence type="predicted"/>
<comment type="caution">
    <text evidence="2">The sequence shown here is derived from an EMBL/GenBank/DDBJ whole genome shotgun (WGS) entry which is preliminary data.</text>
</comment>
<feature type="transmembrane region" description="Helical" evidence="1">
    <location>
        <begin position="39"/>
        <end position="59"/>
    </location>
</feature>